<evidence type="ECO:0000313" key="3">
    <source>
        <dbReference type="Proteomes" id="UP000229554"/>
    </source>
</evidence>
<protein>
    <submittedName>
        <fullName evidence="2">Uncharacterized protein</fullName>
    </submittedName>
</protein>
<dbReference type="PANTHER" id="PTHR37422">
    <property type="entry name" value="TEICHURONIC ACID BIOSYNTHESIS PROTEIN TUAE"/>
    <property type="match status" value="1"/>
</dbReference>
<feature type="transmembrane region" description="Helical" evidence="1">
    <location>
        <begin position="35"/>
        <end position="54"/>
    </location>
</feature>
<feature type="transmembrane region" description="Helical" evidence="1">
    <location>
        <begin position="127"/>
        <end position="144"/>
    </location>
</feature>
<keyword evidence="1" id="KW-0472">Membrane</keyword>
<dbReference type="InterPro" id="IPR051533">
    <property type="entry name" value="WaaL-like"/>
</dbReference>
<dbReference type="Proteomes" id="UP000229554">
    <property type="component" value="Unassembled WGS sequence"/>
</dbReference>
<feature type="transmembrane region" description="Helical" evidence="1">
    <location>
        <begin position="98"/>
        <end position="120"/>
    </location>
</feature>
<accession>A0A2M8KRJ6</accession>
<feature type="non-terminal residue" evidence="2">
    <location>
        <position position="280"/>
    </location>
</feature>
<organism evidence="2 3">
    <name type="scientific">Candidatus Roizmanbacteria bacterium CG10_big_fil_rev_8_21_14_0_10_39_6</name>
    <dbReference type="NCBI Taxonomy" id="1974853"/>
    <lineage>
        <taxon>Bacteria</taxon>
        <taxon>Candidatus Roizmaniibacteriota</taxon>
    </lineage>
</organism>
<feature type="transmembrane region" description="Helical" evidence="1">
    <location>
        <begin position="215"/>
        <end position="233"/>
    </location>
</feature>
<name>A0A2M8KRJ6_9BACT</name>
<reference evidence="3" key="1">
    <citation type="submission" date="2017-09" db="EMBL/GenBank/DDBJ databases">
        <title>Depth-based differentiation of microbial function through sediment-hosted aquifers and enrichment of novel symbionts in the deep terrestrial subsurface.</title>
        <authorList>
            <person name="Probst A.J."/>
            <person name="Ladd B."/>
            <person name="Jarett J.K."/>
            <person name="Geller-Mcgrath D.E."/>
            <person name="Sieber C.M.K."/>
            <person name="Emerson J.B."/>
            <person name="Anantharaman K."/>
            <person name="Thomas B.C."/>
            <person name="Malmstrom R."/>
            <person name="Stieglmeier M."/>
            <person name="Klingl A."/>
            <person name="Woyke T."/>
            <person name="Ryan C.M."/>
            <person name="Banfield J.F."/>
        </authorList>
    </citation>
    <scope>NUCLEOTIDE SEQUENCE [LARGE SCALE GENOMIC DNA]</scope>
</reference>
<sequence length="280" mass="31696">MNIYAHIIGSMFFIIPLIFSIQSNELFEFPKMLSIYLYALALAPLAAYRTYYYFKQQLPISAPLKILLGSLGLFILSQILSTLFSIDKHVSIFGYYSRFNGGLMSLLAYSALGISTYVLLSRKDIHTVFRWGIFGGIVTALWALPSHFGYDIICFITSKQLNAACWTNAFDPTQRIFGTLGQPNWFAAYLLIQLSLVLYFIVTEQKLVTKFSARINTIFLTACATLYSLEMVWTRSRSAYIAFGIIATLWLLYSIKLRKKVALVAFVIASMVLFSIGPFL</sequence>
<feature type="transmembrane region" description="Helical" evidence="1">
    <location>
        <begin position="7"/>
        <end position="23"/>
    </location>
</feature>
<feature type="transmembrane region" description="Helical" evidence="1">
    <location>
        <begin position="262"/>
        <end position="279"/>
    </location>
</feature>
<evidence type="ECO:0000256" key="1">
    <source>
        <dbReference type="SAM" id="Phobius"/>
    </source>
</evidence>
<feature type="transmembrane region" description="Helical" evidence="1">
    <location>
        <begin position="185"/>
        <end position="203"/>
    </location>
</feature>
<dbReference type="AlphaFoldDB" id="A0A2M8KRJ6"/>
<dbReference type="PANTHER" id="PTHR37422:SF13">
    <property type="entry name" value="LIPOPOLYSACCHARIDE BIOSYNTHESIS PROTEIN PA4999-RELATED"/>
    <property type="match status" value="1"/>
</dbReference>
<proteinExistence type="predicted"/>
<evidence type="ECO:0000313" key="2">
    <source>
        <dbReference type="EMBL" id="PJE62542.1"/>
    </source>
</evidence>
<feature type="transmembrane region" description="Helical" evidence="1">
    <location>
        <begin position="66"/>
        <end position="86"/>
    </location>
</feature>
<feature type="transmembrane region" description="Helical" evidence="1">
    <location>
        <begin position="239"/>
        <end position="255"/>
    </location>
</feature>
<comment type="caution">
    <text evidence="2">The sequence shown here is derived from an EMBL/GenBank/DDBJ whole genome shotgun (WGS) entry which is preliminary data.</text>
</comment>
<dbReference type="EMBL" id="PFED01000182">
    <property type="protein sequence ID" value="PJE62542.1"/>
    <property type="molecule type" value="Genomic_DNA"/>
</dbReference>
<keyword evidence="1" id="KW-1133">Transmembrane helix</keyword>
<keyword evidence="1" id="KW-0812">Transmembrane</keyword>
<gene>
    <name evidence="2" type="ORF">COU88_04435</name>
</gene>